<protein>
    <submittedName>
        <fullName evidence="1">Uncharacterized protein</fullName>
    </submittedName>
</protein>
<name>A0A7L4UPY1_BALHA</name>
<organism evidence="1 2">
    <name type="scientific">Balneicella halophila</name>
    <dbReference type="NCBI Taxonomy" id="1537566"/>
    <lineage>
        <taxon>Bacteria</taxon>
        <taxon>Pseudomonadati</taxon>
        <taxon>Bacteroidota</taxon>
        <taxon>Bacteroidia</taxon>
        <taxon>Bacteroidales</taxon>
        <taxon>Balneicellaceae</taxon>
        <taxon>Balneicella</taxon>
    </lineage>
</organism>
<dbReference type="EMBL" id="QENZ01000003">
    <property type="protein sequence ID" value="PVX51838.1"/>
    <property type="molecule type" value="Genomic_DNA"/>
</dbReference>
<dbReference type="RefSeq" id="WP_116495414.1">
    <property type="nucleotide sequence ID" value="NZ_QENZ01000003.1"/>
</dbReference>
<evidence type="ECO:0000313" key="1">
    <source>
        <dbReference type="EMBL" id="PVX51838.1"/>
    </source>
</evidence>
<keyword evidence="2" id="KW-1185">Reference proteome</keyword>
<comment type="caution">
    <text evidence="1">The sequence shown here is derived from an EMBL/GenBank/DDBJ whole genome shotgun (WGS) entry which is preliminary data.</text>
</comment>
<sequence>MYYIKKGLLLVVLYFLSFNLYAQDTIVYLEEVVVAKKINKDSHKILKTRGRQNGYYAISQGISFVGEVEVKKSFSGVLKDVSFFFSNQRSLNPKETEFELLLFDRDENGNPNEKLTESKLIFKVLKNENGKVTIDLSPLNLKVNNNFFVGIKRLDEDTEWNFYVDIRHKKGNIIYFKLPETDSWEVLEGKNIDMEIRYVVE</sequence>
<dbReference type="AlphaFoldDB" id="A0A7L4UPY1"/>
<dbReference type="Proteomes" id="UP000251835">
    <property type="component" value="Unassembled WGS sequence"/>
</dbReference>
<reference evidence="1 2" key="1">
    <citation type="submission" date="2018-05" db="EMBL/GenBank/DDBJ databases">
        <title>Genomic Encyclopedia of Type Strains, Phase IV (KMG-IV): sequencing the most valuable type-strain genomes for metagenomic binning, comparative biology and taxonomic classification.</title>
        <authorList>
            <person name="Goeker M."/>
        </authorList>
    </citation>
    <scope>NUCLEOTIDE SEQUENCE [LARGE SCALE GENOMIC DNA]</scope>
    <source>
        <strain evidence="1 2">DSM 28579</strain>
    </source>
</reference>
<evidence type="ECO:0000313" key="2">
    <source>
        <dbReference type="Proteomes" id="UP000251835"/>
    </source>
</evidence>
<accession>A0A7L4UPY1</accession>
<proteinExistence type="predicted"/>
<gene>
    <name evidence="1" type="ORF">C7377_0128</name>
</gene>
<dbReference type="OrthoDB" id="9814760at2"/>